<dbReference type="InterPro" id="IPR013094">
    <property type="entry name" value="AB_hydrolase_3"/>
</dbReference>
<evidence type="ECO:0000313" key="3">
    <source>
        <dbReference type="EMBL" id="AWV88092.1"/>
    </source>
</evidence>
<dbReference type="GO" id="GO:0016787">
    <property type="term" value="F:hydrolase activity"/>
    <property type="evidence" value="ECO:0007669"/>
    <property type="project" value="UniProtKB-KW"/>
</dbReference>
<keyword evidence="2" id="KW-0378">Hydrolase</keyword>
<reference evidence="3 4" key="1">
    <citation type="submission" date="2018-06" db="EMBL/GenBank/DDBJ databases">
        <title>Lujinxingia sediminis gen. nov. sp. nov., a new facultative anaerobic member of the class Deltaproteobacteria, and proposal of Lujinxingaceae fam. nov.</title>
        <authorList>
            <person name="Guo L.-Y."/>
            <person name="Li C.-M."/>
            <person name="Wang S."/>
            <person name="Du Z.-J."/>
        </authorList>
    </citation>
    <scope>NUCLEOTIDE SEQUENCE [LARGE SCALE GENOMIC DNA]</scope>
    <source>
        <strain evidence="3 4">FA350</strain>
    </source>
</reference>
<evidence type="ECO:0000256" key="1">
    <source>
        <dbReference type="ARBA" id="ARBA00010515"/>
    </source>
</evidence>
<dbReference type="EMBL" id="CP030032">
    <property type="protein sequence ID" value="AWV88092.1"/>
    <property type="molecule type" value="Genomic_DNA"/>
</dbReference>
<dbReference type="Pfam" id="PF07859">
    <property type="entry name" value="Abhydrolase_3"/>
    <property type="match status" value="1"/>
</dbReference>
<keyword evidence="4" id="KW-1185">Reference proteome</keyword>
<evidence type="ECO:0000313" key="4">
    <source>
        <dbReference type="Proteomes" id="UP000249799"/>
    </source>
</evidence>
<gene>
    <name evidence="3" type="ORF">DN745_01585</name>
</gene>
<name>A0A2Z4FGI3_9DELT</name>
<proteinExistence type="inferred from homology"/>
<dbReference type="PANTHER" id="PTHR48081">
    <property type="entry name" value="AB HYDROLASE SUPERFAMILY PROTEIN C4A8.06C"/>
    <property type="match status" value="1"/>
</dbReference>
<dbReference type="InterPro" id="IPR050300">
    <property type="entry name" value="GDXG_lipolytic_enzyme"/>
</dbReference>
<dbReference type="Gene3D" id="3.40.50.1820">
    <property type="entry name" value="alpha/beta hydrolase"/>
    <property type="match status" value="1"/>
</dbReference>
<dbReference type="InterPro" id="IPR002168">
    <property type="entry name" value="Lipase_GDXG_HIS_AS"/>
</dbReference>
<dbReference type="InterPro" id="IPR029058">
    <property type="entry name" value="AB_hydrolase_fold"/>
</dbReference>
<dbReference type="AlphaFoldDB" id="A0A2Z4FGI3"/>
<evidence type="ECO:0000256" key="2">
    <source>
        <dbReference type="ARBA" id="ARBA00022801"/>
    </source>
</evidence>
<dbReference type="KEGG" id="bsed:DN745_01585"/>
<comment type="similarity">
    <text evidence="1">Belongs to the 'GDXG' lipolytic enzyme family.</text>
</comment>
<organism evidence="3 4">
    <name type="scientific">Bradymonas sediminis</name>
    <dbReference type="NCBI Taxonomy" id="1548548"/>
    <lineage>
        <taxon>Bacteria</taxon>
        <taxon>Deltaproteobacteria</taxon>
        <taxon>Bradymonadales</taxon>
        <taxon>Bradymonadaceae</taxon>
        <taxon>Bradymonas</taxon>
    </lineage>
</organism>
<dbReference type="SUPFAM" id="SSF53474">
    <property type="entry name" value="alpha/beta-Hydrolases"/>
    <property type="match status" value="1"/>
</dbReference>
<dbReference type="PROSITE" id="PS01173">
    <property type="entry name" value="LIPASE_GDXG_HIS"/>
    <property type="match status" value="1"/>
</dbReference>
<protein>
    <submittedName>
        <fullName evidence="3">Uncharacterized protein</fullName>
    </submittedName>
</protein>
<dbReference type="Proteomes" id="UP000249799">
    <property type="component" value="Chromosome"/>
</dbReference>
<dbReference type="RefSeq" id="WP_111331525.1">
    <property type="nucleotide sequence ID" value="NZ_CP030032.1"/>
</dbReference>
<sequence length="329" mass="36825">MTNAIQKRRPIISPELRKQAGSALIKNLFAGLGALVRLDPRSKPEKHGVRHLQDIPYISTGNTAHTLDLFIPTDSPGPHPVVFYVHGGGFRILSKDTHFGMAMQFARKGYLVVNINYRLSEEQPFPAAFQDSCQAYCWMCENIEDLGGDLSRVIVAGESAGANLVTSLTIAACYEREEPFARAVYATEVVPRVSAAACGIHQVSNIERFTTQERVPSFLADRLQEVSRGYLRPEHPPADPALDFADPLVFFERAQAPQRPLPAFFLPVGTRDILLDDTRRLGAALTRMGVANRTCYYPGEVHAFHAFVWREQAKRCWKDQFEFLDEHLG</sequence>
<accession>A0A2Z4FGI3</accession>
<dbReference type="OrthoDB" id="24847at2"/>